<comment type="caution">
    <text evidence="1">The sequence shown here is derived from an EMBL/GenBank/DDBJ whole genome shotgun (WGS) entry which is preliminary data.</text>
</comment>
<dbReference type="RefSeq" id="WP_133195637.1">
    <property type="nucleotide sequence ID" value="NZ_JBHUCW010000009.1"/>
</dbReference>
<reference evidence="1 2" key="1">
    <citation type="submission" date="2019-03" db="EMBL/GenBank/DDBJ databases">
        <title>Paraburkholderia sp. 4M-K11, isolated from subtropical forest soil.</title>
        <authorList>
            <person name="Gao Z.-H."/>
            <person name="Qiu L.-H."/>
        </authorList>
    </citation>
    <scope>NUCLEOTIDE SEQUENCE [LARGE SCALE GENOMIC DNA]</scope>
    <source>
        <strain evidence="1 2">4M-K11</strain>
    </source>
</reference>
<gene>
    <name evidence="1" type="ORF">EYW47_15155</name>
</gene>
<keyword evidence="2" id="KW-1185">Reference proteome</keyword>
<accession>A0A4R5M9G6</accession>
<protein>
    <submittedName>
        <fullName evidence="1">Uncharacterized protein</fullName>
    </submittedName>
</protein>
<organism evidence="1 2">
    <name type="scientific">Paraburkholderia silviterrae</name>
    <dbReference type="NCBI Taxonomy" id="2528715"/>
    <lineage>
        <taxon>Bacteria</taxon>
        <taxon>Pseudomonadati</taxon>
        <taxon>Pseudomonadota</taxon>
        <taxon>Betaproteobacteria</taxon>
        <taxon>Burkholderiales</taxon>
        <taxon>Burkholderiaceae</taxon>
        <taxon>Paraburkholderia</taxon>
    </lineage>
</organism>
<dbReference type="Proteomes" id="UP000295722">
    <property type="component" value="Unassembled WGS sequence"/>
</dbReference>
<dbReference type="OrthoDB" id="9115426at2"/>
<dbReference type="EMBL" id="SMRP01000006">
    <property type="protein sequence ID" value="TDG23267.1"/>
    <property type="molecule type" value="Genomic_DNA"/>
</dbReference>
<sequence>MDTKPFTYQHQPDNVGAWRMGEACRKAADAPAGDYIDRGLVLLNELQAKGYGIVALAALPTDAAQARTGRLPWQSVIDAIYAVDTESSRRGEMFPQTGDEQRDDRHAVKRVCEMIRWYATKSAAGIESFIGWPTIAAPVAPAATIQRHSWTVSGMKRDPEGSWVLASDAGAGVPAAAAPMTTEQRKALADAERVLGENWEHETADRLHDAFAASTAAAPIPAEQQADWRGDFERQARVGGFDLSREELGGNYSNDRSSSAWLWYYSGRLDGECGAAPTHTVAADAAQADERAAFDAVKPLVDEWIRSRGTCMDGGAYAAALQLAAHVKARVTAPQAGATLTDEQILRLWRFDHELPRDAAILAFAHTLLASQLSTETVDKPVQSMSGAACDVLAERARQVNEEGWTPEHDDQHEDFDMALAAIVYAESAVGYHTSCPDTWPWSPAWFKPTAPRRDFVKAGALILAEIERLDRAAQEEPKT</sequence>
<evidence type="ECO:0000313" key="1">
    <source>
        <dbReference type="EMBL" id="TDG23267.1"/>
    </source>
</evidence>
<dbReference type="AlphaFoldDB" id="A0A4R5M9G6"/>
<name>A0A4R5M9G6_9BURK</name>
<proteinExistence type="predicted"/>
<evidence type="ECO:0000313" key="2">
    <source>
        <dbReference type="Proteomes" id="UP000295722"/>
    </source>
</evidence>